<evidence type="ECO:0000313" key="2">
    <source>
        <dbReference type="Proteomes" id="UP000319514"/>
    </source>
</evidence>
<accession>A0A542ZN35</accession>
<dbReference type="Proteomes" id="UP000319514">
    <property type="component" value="Unassembled WGS sequence"/>
</dbReference>
<sequence>MSRTGAPRIGPFGDVAPRSRMVGLANVTHSGQTAVSEMINRKGSVSG</sequence>
<reference evidence="1 2" key="1">
    <citation type="submission" date="2019-06" db="EMBL/GenBank/DDBJ databases">
        <title>Sequencing the genomes of 1000 actinobacteria strains.</title>
        <authorList>
            <person name="Klenk H.-P."/>
        </authorList>
    </citation>
    <scope>NUCLEOTIDE SEQUENCE [LARGE SCALE GENOMIC DNA]</scope>
    <source>
        <strain evidence="1 2">DSM 18082</strain>
    </source>
</reference>
<dbReference type="AlphaFoldDB" id="A0A542ZN35"/>
<evidence type="ECO:0000313" key="1">
    <source>
        <dbReference type="EMBL" id="TQL61706.1"/>
    </source>
</evidence>
<dbReference type="EMBL" id="VFOQ01000001">
    <property type="protein sequence ID" value="TQL61706.1"/>
    <property type="molecule type" value="Genomic_DNA"/>
</dbReference>
<gene>
    <name evidence="1" type="ORF">FB474_3125</name>
</gene>
<protein>
    <submittedName>
        <fullName evidence="1">Uncharacterized protein</fullName>
    </submittedName>
</protein>
<name>A0A542ZN35_9MICO</name>
<organism evidence="1 2">
    <name type="scientific">Oryzihumus leptocrescens</name>
    <dbReference type="NCBI Taxonomy" id="297536"/>
    <lineage>
        <taxon>Bacteria</taxon>
        <taxon>Bacillati</taxon>
        <taxon>Actinomycetota</taxon>
        <taxon>Actinomycetes</taxon>
        <taxon>Micrococcales</taxon>
        <taxon>Intrasporangiaceae</taxon>
        <taxon>Oryzihumus</taxon>
    </lineage>
</organism>
<proteinExistence type="predicted"/>
<comment type="caution">
    <text evidence="1">The sequence shown here is derived from an EMBL/GenBank/DDBJ whole genome shotgun (WGS) entry which is preliminary data.</text>
</comment>
<keyword evidence="2" id="KW-1185">Reference proteome</keyword>